<proteinExistence type="predicted"/>
<organism evidence="1 2">
    <name type="scientific">Melastoma candidum</name>
    <dbReference type="NCBI Taxonomy" id="119954"/>
    <lineage>
        <taxon>Eukaryota</taxon>
        <taxon>Viridiplantae</taxon>
        <taxon>Streptophyta</taxon>
        <taxon>Embryophyta</taxon>
        <taxon>Tracheophyta</taxon>
        <taxon>Spermatophyta</taxon>
        <taxon>Magnoliopsida</taxon>
        <taxon>eudicotyledons</taxon>
        <taxon>Gunneridae</taxon>
        <taxon>Pentapetalae</taxon>
        <taxon>rosids</taxon>
        <taxon>malvids</taxon>
        <taxon>Myrtales</taxon>
        <taxon>Melastomataceae</taxon>
        <taxon>Melastomatoideae</taxon>
        <taxon>Melastomateae</taxon>
        <taxon>Melastoma</taxon>
    </lineage>
</organism>
<keyword evidence="2" id="KW-1185">Reference proteome</keyword>
<evidence type="ECO:0000313" key="1">
    <source>
        <dbReference type="EMBL" id="KAI4382815.1"/>
    </source>
</evidence>
<comment type="caution">
    <text evidence="1">The sequence shown here is derived from an EMBL/GenBank/DDBJ whole genome shotgun (WGS) entry which is preliminary data.</text>
</comment>
<reference evidence="2" key="1">
    <citation type="journal article" date="2023" name="Front. Plant Sci.">
        <title>Chromosomal-level genome assembly of Melastoma candidum provides insights into trichome evolution.</title>
        <authorList>
            <person name="Zhong Y."/>
            <person name="Wu W."/>
            <person name="Sun C."/>
            <person name="Zou P."/>
            <person name="Liu Y."/>
            <person name="Dai S."/>
            <person name="Zhou R."/>
        </authorList>
    </citation>
    <scope>NUCLEOTIDE SEQUENCE [LARGE SCALE GENOMIC DNA]</scope>
</reference>
<name>A0ACB9RUQ8_9MYRT</name>
<dbReference type="Proteomes" id="UP001057402">
    <property type="component" value="Chromosome 3"/>
</dbReference>
<dbReference type="EMBL" id="CM042882">
    <property type="protein sequence ID" value="KAI4382815.1"/>
    <property type="molecule type" value="Genomic_DNA"/>
</dbReference>
<sequence>MKAITAADHLKSPSIIKTTASISLSFLFFLLGKNFSHSSSYQRLLFFSSNSASPFSSSFHPVQSHTVVLSPNLNVTFDPALISNHTGDGGGHEAIKRLKSTEKGEKFERHCPEAGKGLDCLVPAPKGYRPPVPWPRSRDKVWFSNVSHTRLVEDKGGQNWITQVKDKFKSPGDVDQISEVAAKQFALK</sequence>
<protein>
    <submittedName>
        <fullName evidence="1">Uncharacterized protein</fullName>
    </submittedName>
</protein>
<evidence type="ECO:0000313" key="2">
    <source>
        <dbReference type="Proteomes" id="UP001057402"/>
    </source>
</evidence>
<gene>
    <name evidence="1" type="ORF">MLD38_008728</name>
</gene>
<accession>A0ACB9RUQ8</accession>